<keyword evidence="1" id="KW-0812">Transmembrane</keyword>
<organism evidence="2 3">
    <name type="scientific">Russula ochroleuca</name>
    <dbReference type="NCBI Taxonomy" id="152965"/>
    <lineage>
        <taxon>Eukaryota</taxon>
        <taxon>Fungi</taxon>
        <taxon>Dikarya</taxon>
        <taxon>Basidiomycota</taxon>
        <taxon>Agaricomycotina</taxon>
        <taxon>Agaricomycetes</taxon>
        <taxon>Russulales</taxon>
        <taxon>Russulaceae</taxon>
        <taxon>Russula</taxon>
    </lineage>
</organism>
<keyword evidence="1" id="KW-0472">Membrane</keyword>
<keyword evidence="1" id="KW-1133">Transmembrane helix</keyword>
<feature type="transmembrane region" description="Helical" evidence="1">
    <location>
        <begin position="82"/>
        <end position="104"/>
    </location>
</feature>
<feature type="transmembrane region" description="Helical" evidence="1">
    <location>
        <begin position="9"/>
        <end position="29"/>
    </location>
</feature>
<name>A0A9P5MX96_9AGAM</name>
<proteinExistence type="predicted"/>
<reference evidence="2" key="1">
    <citation type="submission" date="2019-10" db="EMBL/GenBank/DDBJ databases">
        <authorList>
            <consortium name="DOE Joint Genome Institute"/>
            <person name="Kuo A."/>
            <person name="Miyauchi S."/>
            <person name="Kiss E."/>
            <person name="Drula E."/>
            <person name="Kohler A."/>
            <person name="Sanchez-Garcia M."/>
            <person name="Andreopoulos B."/>
            <person name="Barry K.W."/>
            <person name="Bonito G."/>
            <person name="Buee M."/>
            <person name="Carver A."/>
            <person name="Chen C."/>
            <person name="Cichocki N."/>
            <person name="Clum A."/>
            <person name="Culley D."/>
            <person name="Crous P.W."/>
            <person name="Fauchery L."/>
            <person name="Girlanda M."/>
            <person name="Hayes R."/>
            <person name="Keri Z."/>
            <person name="LaButti K."/>
            <person name="Lipzen A."/>
            <person name="Lombard V."/>
            <person name="Magnuson J."/>
            <person name="Maillard F."/>
            <person name="Morin E."/>
            <person name="Murat C."/>
            <person name="Nolan M."/>
            <person name="Ohm R."/>
            <person name="Pangilinan J."/>
            <person name="Pereira M."/>
            <person name="Perotto S."/>
            <person name="Peter M."/>
            <person name="Riley R."/>
            <person name="Sitrit Y."/>
            <person name="Stielow B."/>
            <person name="Szollosi G."/>
            <person name="Zifcakova L."/>
            <person name="Stursova M."/>
            <person name="Spatafora J.W."/>
            <person name="Tedersoo L."/>
            <person name="Vaario L.-M."/>
            <person name="Yamada A."/>
            <person name="Yan M."/>
            <person name="Wang P."/>
            <person name="Xu J."/>
            <person name="Bruns T."/>
            <person name="Baldrian P."/>
            <person name="Vilgalys R."/>
            <person name="Henrissat B."/>
            <person name="Grigoriev I.V."/>
            <person name="Hibbett D."/>
            <person name="Nagy L.G."/>
            <person name="Martin F.M."/>
        </authorList>
    </citation>
    <scope>NUCLEOTIDE SEQUENCE</scope>
    <source>
        <strain evidence="2">Prilba</strain>
    </source>
</reference>
<evidence type="ECO:0000313" key="2">
    <source>
        <dbReference type="EMBL" id="KAF8481032.1"/>
    </source>
</evidence>
<evidence type="ECO:0000256" key="1">
    <source>
        <dbReference type="SAM" id="Phobius"/>
    </source>
</evidence>
<dbReference type="EMBL" id="WHVB01000007">
    <property type="protein sequence ID" value="KAF8481032.1"/>
    <property type="molecule type" value="Genomic_DNA"/>
</dbReference>
<accession>A0A9P5MX96</accession>
<evidence type="ECO:0008006" key="4">
    <source>
        <dbReference type="Google" id="ProtNLM"/>
    </source>
</evidence>
<protein>
    <recommendedName>
        <fullName evidence="4">MARVEL domain-containing protein</fullName>
    </recommendedName>
</protein>
<feature type="transmembrane region" description="Helical" evidence="1">
    <location>
        <begin position="124"/>
        <end position="148"/>
    </location>
</feature>
<reference evidence="2" key="2">
    <citation type="journal article" date="2020" name="Nat. Commun.">
        <title>Large-scale genome sequencing of mycorrhizal fungi provides insights into the early evolution of symbiotic traits.</title>
        <authorList>
            <person name="Miyauchi S."/>
            <person name="Kiss E."/>
            <person name="Kuo A."/>
            <person name="Drula E."/>
            <person name="Kohler A."/>
            <person name="Sanchez-Garcia M."/>
            <person name="Morin E."/>
            <person name="Andreopoulos B."/>
            <person name="Barry K.W."/>
            <person name="Bonito G."/>
            <person name="Buee M."/>
            <person name="Carver A."/>
            <person name="Chen C."/>
            <person name="Cichocki N."/>
            <person name="Clum A."/>
            <person name="Culley D."/>
            <person name="Crous P.W."/>
            <person name="Fauchery L."/>
            <person name="Girlanda M."/>
            <person name="Hayes R.D."/>
            <person name="Keri Z."/>
            <person name="LaButti K."/>
            <person name="Lipzen A."/>
            <person name="Lombard V."/>
            <person name="Magnuson J."/>
            <person name="Maillard F."/>
            <person name="Murat C."/>
            <person name="Nolan M."/>
            <person name="Ohm R.A."/>
            <person name="Pangilinan J."/>
            <person name="Pereira M.F."/>
            <person name="Perotto S."/>
            <person name="Peter M."/>
            <person name="Pfister S."/>
            <person name="Riley R."/>
            <person name="Sitrit Y."/>
            <person name="Stielow J.B."/>
            <person name="Szollosi G."/>
            <person name="Zifcakova L."/>
            <person name="Stursova M."/>
            <person name="Spatafora J.W."/>
            <person name="Tedersoo L."/>
            <person name="Vaario L.M."/>
            <person name="Yamada A."/>
            <person name="Yan M."/>
            <person name="Wang P."/>
            <person name="Xu J."/>
            <person name="Bruns T."/>
            <person name="Baldrian P."/>
            <person name="Vilgalys R."/>
            <person name="Dunand C."/>
            <person name="Henrissat B."/>
            <person name="Grigoriev I.V."/>
            <person name="Hibbett D."/>
            <person name="Nagy L.G."/>
            <person name="Martin F.M."/>
        </authorList>
    </citation>
    <scope>NUCLEOTIDE SEQUENCE</scope>
    <source>
        <strain evidence="2">Prilba</strain>
    </source>
</reference>
<keyword evidence="3" id="KW-1185">Reference proteome</keyword>
<evidence type="ECO:0000313" key="3">
    <source>
        <dbReference type="Proteomes" id="UP000759537"/>
    </source>
</evidence>
<dbReference type="OrthoDB" id="2117453at2759"/>
<dbReference type="AlphaFoldDB" id="A0A9P5MX96"/>
<feature type="transmembrane region" description="Helical" evidence="1">
    <location>
        <begin position="49"/>
        <end position="70"/>
    </location>
</feature>
<sequence length="160" mass="17904">MTESLRRGYFIFFVVLVVFSIIVLAISAWLTAQYGSGYPFTAERDRVHFLLFCSVWTTLLSPIFPTLLLLELAEVLTGIAAHVVFLFLSWVFWLSGAAAITASLDTTPTCRLFIFCSHLSALEAFAWIEWIILTVGFTCIIVIALRAIHRGQGFSAPMFT</sequence>
<comment type="caution">
    <text evidence="2">The sequence shown here is derived from an EMBL/GenBank/DDBJ whole genome shotgun (WGS) entry which is preliminary data.</text>
</comment>
<dbReference type="Proteomes" id="UP000759537">
    <property type="component" value="Unassembled WGS sequence"/>
</dbReference>
<gene>
    <name evidence="2" type="ORF">DFH94DRAFT_737537</name>
</gene>